<feature type="domain" description="PucR C-terminal helix-turn-helix" evidence="2">
    <location>
        <begin position="321"/>
        <end position="376"/>
    </location>
</feature>
<dbReference type="PANTHER" id="PTHR33744">
    <property type="entry name" value="CARBOHYDRATE DIACID REGULATOR"/>
    <property type="match status" value="1"/>
</dbReference>
<reference evidence="4 5" key="1">
    <citation type="submission" date="2019-06" db="EMBL/GenBank/DDBJ databases">
        <title>Sequencing the genomes of 1000 actinobacteria strains.</title>
        <authorList>
            <person name="Klenk H.-P."/>
        </authorList>
    </citation>
    <scope>NUCLEOTIDE SEQUENCE [LARGE SCALE GENOMIC DNA]</scope>
    <source>
        <strain evidence="4 5">DSM 45511</strain>
    </source>
</reference>
<dbReference type="Proteomes" id="UP000319818">
    <property type="component" value="Unassembled WGS sequence"/>
</dbReference>
<gene>
    <name evidence="4" type="ORF">FB388_1221</name>
</gene>
<dbReference type="RefSeq" id="WP_142098015.1">
    <property type="nucleotide sequence ID" value="NZ_VFPH01000001.1"/>
</dbReference>
<organism evidence="4 5">
    <name type="scientific">Pseudonocardia cypriaca</name>
    <dbReference type="NCBI Taxonomy" id="882449"/>
    <lineage>
        <taxon>Bacteria</taxon>
        <taxon>Bacillati</taxon>
        <taxon>Actinomycetota</taxon>
        <taxon>Actinomycetes</taxon>
        <taxon>Pseudonocardiales</taxon>
        <taxon>Pseudonocardiaceae</taxon>
        <taxon>Pseudonocardia</taxon>
    </lineage>
</organism>
<evidence type="ECO:0000313" key="4">
    <source>
        <dbReference type="EMBL" id="TQM43869.1"/>
    </source>
</evidence>
<name>A0A543GCR3_9PSEU</name>
<proteinExistence type="inferred from homology"/>
<comment type="similarity">
    <text evidence="1">Belongs to the CdaR family.</text>
</comment>
<dbReference type="InterPro" id="IPR041522">
    <property type="entry name" value="CdaR_GGDEF"/>
</dbReference>
<evidence type="ECO:0000256" key="1">
    <source>
        <dbReference type="ARBA" id="ARBA00006754"/>
    </source>
</evidence>
<dbReference type="OrthoDB" id="4534407at2"/>
<dbReference type="AlphaFoldDB" id="A0A543GCR3"/>
<sequence>MEYLFQELVDDLFRTFGTPATLLDAQDRVLAFSDQPPELADPLRRRVLLVSDTETEIGRAVLHHVNDAARRASGIVRIPAAPHLELYERLVIPLRIRTSATAFVYLIDPDRRVTPEALEPFSTAFDAVAKQVELHRLARHQVRAAVAGLASSDEDERRLAVSTLDERSNVRWHAPLCSVVITGDAPVRNVPDGYWTRLLGDDGEWTELAGRIVAFLGNATPARLAELAADIASAPLAAGRPVLAAGVGEGVDRLPELSRSYRQAVRALRFAQSTVTDSPVASWSTLGAWRTVLALEPDDARESVDPRVRRMTTSEPAATLGMLRSYLEREADVEEIAAAHHLHRTTLYTRFRRLQERYGLRWEHGEDRFAAALGIRVAQLYDPVGKQELAPANHPAEL</sequence>
<dbReference type="Pfam" id="PF13556">
    <property type="entry name" value="HTH_30"/>
    <property type="match status" value="1"/>
</dbReference>
<dbReference type="InterPro" id="IPR025736">
    <property type="entry name" value="PucR_C-HTH_dom"/>
</dbReference>
<dbReference type="EMBL" id="VFPH01000001">
    <property type="protein sequence ID" value="TQM43869.1"/>
    <property type="molecule type" value="Genomic_DNA"/>
</dbReference>
<evidence type="ECO:0000259" key="3">
    <source>
        <dbReference type="Pfam" id="PF17853"/>
    </source>
</evidence>
<accession>A0A543GCR3</accession>
<dbReference type="Gene3D" id="1.10.10.2840">
    <property type="entry name" value="PucR C-terminal helix-turn-helix domain"/>
    <property type="match status" value="1"/>
</dbReference>
<evidence type="ECO:0000313" key="5">
    <source>
        <dbReference type="Proteomes" id="UP000319818"/>
    </source>
</evidence>
<evidence type="ECO:0000259" key="2">
    <source>
        <dbReference type="Pfam" id="PF13556"/>
    </source>
</evidence>
<dbReference type="Pfam" id="PF17853">
    <property type="entry name" value="GGDEF_2"/>
    <property type="match status" value="1"/>
</dbReference>
<feature type="domain" description="CdaR GGDEF-like" evidence="3">
    <location>
        <begin position="200"/>
        <end position="269"/>
    </location>
</feature>
<dbReference type="PANTHER" id="PTHR33744:SF1">
    <property type="entry name" value="DNA-BINDING TRANSCRIPTIONAL ACTIVATOR ADER"/>
    <property type="match status" value="1"/>
</dbReference>
<dbReference type="InterPro" id="IPR042070">
    <property type="entry name" value="PucR_C-HTH_sf"/>
</dbReference>
<dbReference type="InterPro" id="IPR051448">
    <property type="entry name" value="CdaR-like_regulators"/>
</dbReference>
<comment type="caution">
    <text evidence="4">The sequence shown here is derived from an EMBL/GenBank/DDBJ whole genome shotgun (WGS) entry which is preliminary data.</text>
</comment>
<protein>
    <submittedName>
        <fullName evidence="4">PucR-like helix-turn-helix protein</fullName>
    </submittedName>
</protein>
<keyword evidence="5" id="KW-1185">Reference proteome</keyword>